<dbReference type="Pfam" id="PF00583">
    <property type="entry name" value="Acetyltransf_1"/>
    <property type="match status" value="1"/>
</dbReference>
<dbReference type="InterPro" id="IPR016181">
    <property type="entry name" value="Acyl_CoA_acyltransferase"/>
</dbReference>
<accession>A0ABW5BE95</accession>
<comment type="caution">
    <text evidence="2">The sequence shown here is derived from an EMBL/GenBank/DDBJ whole genome shotgun (WGS) entry which is preliminary data.</text>
</comment>
<dbReference type="SUPFAM" id="SSF55729">
    <property type="entry name" value="Acyl-CoA N-acyltransferases (Nat)"/>
    <property type="match status" value="1"/>
</dbReference>
<keyword evidence="2" id="KW-0012">Acyltransferase</keyword>
<evidence type="ECO:0000313" key="2">
    <source>
        <dbReference type="EMBL" id="MFD2204293.1"/>
    </source>
</evidence>
<dbReference type="InterPro" id="IPR000182">
    <property type="entry name" value="GNAT_dom"/>
</dbReference>
<dbReference type="EC" id="2.3.-.-" evidence="2"/>
<keyword evidence="3" id="KW-1185">Reference proteome</keyword>
<dbReference type="Gene3D" id="3.40.630.30">
    <property type="match status" value="1"/>
</dbReference>
<name>A0ABW5BE95_9PROT</name>
<sequence>MCDYAITLQTANDEKYIDPLLNLTFGEGRISRPSYAFRAGVLPVSELCFAVKSLDGDLIATLRFWPVSIEGEEALLLGPLAVQPNLQGKGIGRRLVAEGLAKAKAMGYRLCFVVGEAFYYGPYGFELAHPLGYDMRVPVSGDKFQVVALQGDLFDDLPKGVIQPWFPSSRQTRHQTQAIKV</sequence>
<reference evidence="3" key="1">
    <citation type="journal article" date="2019" name="Int. J. Syst. Evol. Microbiol.">
        <title>The Global Catalogue of Microorganisms (GCM) 10K type strain sequencing project: providing services to taxonomists for standard genome sequencing and annotation.</title>
        <authorList>
            <consortium name="The Broad Institute Genomics Platform"/>
            <consortium name="The Broad Institute Genome Sequencing Center for Infectious Disease"/>
            <person name="Wu L."/>
            <person name="Ma J."/>
        </authorList>
    </citation>
    <scope>NUCLEOTIDE SEQUENCE [LARGE SCALE GENOMIC DNA]</scope>
    <source>
        <strain evidence="3">CGMCC 4.7192</strain>
    </source>
</reference>
<evidence type="ECO:0000313" key="3">
    <source>
        <dbReference type="Proteomes" id="UP001597294"/>
    </source>
</evidence>
<feature type="domain" description="N-acetyltransferase" evidence="1">
    <location>
        <begin position="4"/>
        <end position="140"/>
    </location>
</feature>
<gene>
    <name evidence="2" type="ORF">ACFSKO_01650</name>
</gene>
<keyword evidence="2" id="KW-0808">Transferase</keyword>
<dbReference type="PROSITE" id="PS51186">
    <property type="entry name" value="GNAT"/>
    <property type="match status" value="1"/>
</dbReference>
<dbReference type="Proteomes" id="UP001597294">
    <property type="component" value="Unassembled WGS sequence"/>
</dbReference>
<evidence type="ECO:0000259" key="1">
    <source>
        <dbReference type="PROSITE" id="PS51186"/>
    </source>
</evidence>
<organism evidence="2 3">
    <name type="scientific">Kiloniella antarctica</name>
    <dbReference type="NCBI Taxonomy" id="1550907"/>
    <lineage>
        <taxon>Bacteria</taxon>
        <taxon>Pseudomonadati</taxon>
        <taxon>Pseudomonadota</taxon>
        <taxon>Alphaproteobacteria</taxon>
        <taxon>Rhodospirillales</taxon>
        <taxon>Kiloniellaceae</taxon>
        <taxon>Kiloniella</taxon>
    </lineage>
</organism>
<proteinExistence type="predicted"/>
<dbReference type="CDD" id="cd04301">
    <property type="entry name" value="NAT_SF"/>
    <property type="match status" value="1"/>
</dbReference>
<dbReference type="EMBL" id="JBHUII010000001">
    <property type="protein sequence ID" value="MFD2204293.1"/>
    <property type="molecule type" value="Genomic_DNA"/>
</dbReference>
<dbReference type="GO" id="GO:0016746">
    <property type="term" value="F:acyltransferase activity"/>
    <property type="evidence" value="ECO:0007669"/>
    <property type="project" value="UniProtKB-KW"/>
</dbReference>
<protein>
    <submittedName>
        <fullName evidence="2">GNAT family N-acetyltransferase</fullName>
        <ecNumber evidence="2">2.3.-.-</ecNumber>
    </submittedName>
</protein>
<dbReference type="RefSeq" id="WP_380247724.1">
    <property type="nucleotide sequence ID" value="NZ_JBHUII010000001.1"/>
</dbReference>